<evidence type="ECO:0000313" key="2">
    <source>
        <dbReference type="WBParaSite" id="PgR062_g021_t01"/>
    </source>
</evidence>
<name>A0A915BVF7_PARUN</name>
<dbReference type="AlphaFoldDB" id="A0A915BVF7"/>
<dbReference type="Proteomes" id="UP000887569">
    <property type="component" value="Unplaced"/>
</dbReference>
<protein>
    <submittedName>
        <fullName evidence="2">Ion transport domain-containing protein</fullName>
    </submittedName>
</protein>
<accession>A0A915BVF7</accession>
<proteinExistence type="predicted"/>
<organism evidence="1 2">
    <name type="scientific">Parascaris univalens</name>
    <name type="common">Nematode worm</name>
    <dbReference type="NCBI Taxonomy" id="6257"/>
    <lineage>
        <taxon>Eukaryota</taxon>
        <taxon>Metazoa</taxon>
        <taxon>Ecdysozoa</taxon>
        <taxon>Nematoda</taxon>
        <taxon>Chromadorea</taxon>
        <taxon>Rhabditida</taxon>
        <taxon>Spirurina</taxon>
        <taxon>Ascaridomorpha</taxon>
        <taxon>Ascaridoidea</taxon>
        <taxon>Ascarididae</taxon>
        <taxon>Parascaris</taxon>
    </lineage>
</organism>
<evidence type="ECO:0000313" key="1">
    <source>
        <dbReference type="Proteomes" id="UP000887569"/>
    </source>
</evidence>
<keyword evidence="1" id="KW-1185">Reference proteome</keyword>
<sequence length="49" mass="5970">MKLYFSKYDSLIHICHIFSLRQYFSRIWCRMKYAKSRNHSSANVIKVAK</sequence>
<reference evidence="2" key="1">
    <citation type="submission" date="2022-11" db="UniProtKB">
        <authorList>
            <consortium name="WormBaseParasite"/>
        </authorList>
    </citation>
    <scope>IDENTIFICATION</scope>
</reference>
<dbReference type="WBParaSite" id="PgR062_g021_t01">
    <property type="protein sequence ID" value="PgR062_g021_t01"/>
    <property type="gene ID" value="PgR062_g021"/>
</dbReference>